<dbReference type="GeneID" id="301134579"/>
<dbReference type="InterPro" id="IPR037407">
    <property type="entry name" value="MLP_fam"/>
</dbReference>
<dbReference type="EMBL" id="LILB01000001">
    <property type="protein sequence ID" value="KOO51013.1"/>
    <property type="molecule type" value="Genomic_DNA"/>
</dbReference>
<dbReference type="Gene3D" id="3.90.820.10">
    <property type="entry name" value="Structural Genomics, Unknown Function 30-nov-00 1gh9 Mol_id"/>
    <property type="match status" value="1"/>
</dbReference>
<accession>A0A0M0LJZ3</accession>
<dbReference type="SUPFAM" id="SSF160582">
    <property type="entry name" value="MbtH-like"/>
    <property type="match status" value="1"/>
</dbReference>
<organism evidence="2 3">
    <name type="scientific">Viridibacillus arvi</name>
    <dbReference type="NCBI Taxonomy" id="263475"/>
    <lineage>
        <taxon>Bacteria</taxon>
        <taxon>Bacillati</taxon>
        <taxon>Bacillota</taxon>
        <taxon>Bacilli</taxon>
        <taxon>Bacillales</taxon>
        <taxon>Caryophanaceae</taxon>
        <taxon>Viridibacillus</taxon>
    </lineage>
</organism>
<reference evidence="3" key="1">
    <citation type="submission" date="2015-08" db="EMBL/GenBank/DDBJ databases">
        <title>Fjat-10028 dsm 16317.</title>
        <authorList>
            <person name="Liu B."/>
            <person name="Wang J."/>
            <person name="Zhu Y."/>
            <person name="Liu G."/>
            <person name="Chen Q."/>
            <person name="Chen Z."/>
            <person name="Lan J."/>
            <person name="Che J."/>
            <person name="Ge C."/>
            <person name="Shi H."/>
            <person name="Pan Z."/>
            <person name="Liu X."/>
        </authorList>
    </citation>
    <scope>NUCLEOTIDE SEQUENCE [LARGE SCALE GENOMIC DNA]</scope>
    <source>
        <strain evidence="3">DSM 16317</strain>
    </source>
</reference>
<dbReference type="GO" id="GO:0005829">
    <property type="term" value="C:cytosol"/>
    <property type="evidence" value="ECO:0007669"/>
    <property type="project" value="TreeGrafter"/>
</dbReference>
<dbReference type="RefSeq" id="WP_053415127.1">
    <property type="nucleotide sequence ID" value="NZ_JBNNVA010000001.1"/>
</dbReference>
<dbReference type="PATRIC" id="fig|263475.3.peg.373"/>
<dbReference type="SMART" id="SM00923">
    <property type="entry name" value="MbtH"/>
    <property type="match status" value="1"/>
</dbReference>
<protein>
    <recommendedName>
        <fullName evidence="1">MbtH-like domain-containing protein</fullName>
    </recommendedName>
</protein>
<dbReference type="GO" id="GO:0019290">
    <property type="term" value="P:siderophore biosynthetic process"/>
    <property type="evidence" value="ECO:0007669"/>
    <property type="project" value="TreeGrafter"/>
</dbReference>
<dbReference type="Proteomes" id="UP000036867">
    <property type="component" value="Unassembled WGS sequence"/>
</dbReference>
<feature type="domain" description="MbtH-like" evidence="1">
    <location>
        <begin position="3"/>
        <end position="53"/>
    </location>
</feature>
<evidence type="ECO:0000313" key="3">
    <source>
        <dbReference type="Proteomes" id="UP000036867"/>
    </source>
</evidence>
<dbReference type="PANTHER" id="PTHR38444">
    <property type="entry name" value="ENTEROBACTIN BIOSYNTHESIS PROTEIN YBDZ"/>
    <property type="match status" value="1"/>
</dbReference>
<proteinExistence type="predicted"/>
<evidence type="ECO:0000313" key="2">
    <source>
        <dbReference type="EMBL" id="KOO51013.1"/>
    </source>
</evidence>
<dbReference type="OrthoDB" id="7584480at2"/>
<evidence type="ECO:0000259" key="1">
    <source>
        <dbReference type="SMART" id="SM00923"/>
    </source>
</evidence>
<keyword evidence="3" id="KW-1185">Reference proteome</keyword>
<name>A0A0M0LJZ3_9BACL</name>
<dbReference type="PANTHER" id="PTHR38444:SF1">
    <property type="entry name" value="ENTEROBACTIN BIOSYNTHESIS PROTEIN YBDZ"/>
    <property type="match status" value="1"/>
</dbReference>
<sequence length="73" mass="8503">MSNPFENENGIYNVLINEEGQHSLWPSFLVIPEGWSIIYWEESRQDCLEYINKNWTDLQPKSLKLVASSDGTK</sequence>
<dbReference type="AlphaFoldDB" id="A0A0M0LJZ3"/>
<gene>
    <name evidence="2" type="ORF">AMD00_00370</name>
</gene>
<dbReference type="STRING" id="263475.AMD00_00370"/>
<dbReference type="InterPro" id="IPR038020">
    <property type="entry name" value="MbtH-like_sf"/>
</dbReference>
<dbReference type="Pfam" id="PF03621">
    <property type="entry name" value="MbtH"/>
    <property type="match status" value="1"/>
</dbReference>
<dbReference type="InterPro" id="IPR005153">
    <property type="entry name" value="MbtH-like_dom"/>
</dbReference>
<comment type="caution">
    <text evidence="2">The sequence shown here is derived from an EMBL/GenBank/DDBJ whole genome shotgun (WGS) entry which is preliminary data.</text>
</comment>